<dbReference type="InterPro" id="IPR011051">
    <property type="entry name" value="RmlC_Cupin_sf"/>
</dbReference>
<dbReference type="InterPro" id="IPR014710">
    <property type="entry name" value="RmlC-like_jellyroll"/>
</dbReference>
<organism evidence="3 4">
    <name type="scientific">Anaerotruncus colihominis</name>
    <dbReference type="NCBI Taxonomy" id="169435"/>
    <lineage>
        <taxon>Bacteria</taxon>
        <taxon>Bacillati</taxon>
        <taxon>Bacillota</taxon>
        <taxon>Clostridia</taxon>
        <taxon>Eubacteriales</taxon>
        <taxon>Oscillospiraceae</taxon>
        <taxon>Anaerotruncus</taxon>
    </lineage>
</organism>
<evidence type="ECO:0000259" key="2">
    <source>
        <dbReference type="Pfam" id="PF07883"/>
    </source>
</evidence>
<proteinExistence type="predicted"/>
<dbReference type="GO" id="GO:0046872">
    <property type="term" value="F:metal ion binding"/>
    <property type="evidence" value="ECO:0007669"/>
    <property type="project" value="UniProtKB-KW"/>
</dbReference>
<evidence type="ECO:0000313" key="4">
    <source>
        <dbReference type="Proteomes" id="UP000196386"/>
    </source>
</evidence>
<dbReference type="PANTHER" id="PTHR35848">
    <property type="entry name" value="OXALATE-BINDING PROTEIN"/>
    <property type="match status" value="1"/>
</dbReference>
<dbReference type="PANTHER" id="PTHR35848:SF6">
    <property type="entry name" value="CUPIN TYPE-2 DOMAIN-CONTAINING PROTEIN"/>
    <property type="match status" value="1"/>
</dbReference>
<dbReference type="CDD" id="cd02221">
    <property type="entry name" value="cupin_TM1287-like"/>
    <property type="match status" value="1"/>
</dbReference>
<dbReference type="Proteomes" id="UP000196386">
    <property type="component" value="Unassembled WGS sequence"/>
</dbReference>
<sequence>MRRYLNMVTRKENIRPIIKEQMRGGDGRAVQTPVIDEAQFCGHGRLFAKMTLEPGCSIGWHEHHGESETFYILAGAARYCDNGEWVTLRAGDCAYTPSGEGHSIANAGTQPLEFMALIVKA</sequence>
<gene>
    <name evidence="3" type="ORF">B5F11_12965</name>
</gene>
<evidence type="ECO:0000256" key="1">
    <source>
        <dbReference type="ARBA" id="ARBA00022723"/>
    </source>
</evidence>
<dbReference type="Gene3D" id="2.60.120.10">
    <property type="entry name" value="Jelly Rolls"/>
    <property type="match status" value="1"/>
</dbReference>
<dbReference type="InterPro" id="IPR013096">
    <property type="entry name" value="Cupin_2"/>
</dbReference>
<feature type="domain" description="Cupin type-2" evidence="2">
    <location>
        <begin position="50"/>
        <end position="116"/>
    </location>
</feature>
<accession>A0A1Y4EAM4</accession>
<dbReference type="InterPro" id="IPR051610">
    <property type="entry name" value="GPI/OXD"/>
</dbReference>
<dbReference type="EMBL" id="NFKP01000017">
    <property type="protein sequence ID" value="OUP68485.1"/>
    <property type="molecule type" value="Genomic_DNA"/>
</dbReference>
<comment type="caution">
    <text evidence="3">The sequence shown here is derived from an EMBL/GenBank/DDBJ whole genome shotgun (WGS) entry which is preliminary data.</text>
</comment>
<dbReference type="AlphaFoldDB" id="A0A1Y4EAM4"/>
<name>A0A1Y4EAM4_9FIRM</name>
<evidence type="ECO:0000313" key="3">
    <source>
        <dbReference type="EMBL" id="OUP68485.1"/>
    </source>
</evidence>
<dbReference type="SUPFAM" id="SSF51182">
    <property type="entry name" value="RmlC-like cupins"/>
    <property type="match status" value="1"/>
</dbReference>
<reference evidence="4" key="1">
    <citation type="submission" date="2017-04" db="EMBL/GenBank/DDBJ databases">
        <title>Function of individual gut microbiota members based on whole genome sequencing of pure cultures obtained from chicken caecum.</title>
        <authorList>
            <person name="Medvecky M."/>
            <person name="Cejkova D."/>
            <person name="Polansky O."/>
            <person name="Karasova D."/>
            <person name="Kubasova T."/>
            <person name="Cizek A."/>
            <person name="Rychlik I."/>
        </authorList>
    </citation>
    <scope>NUCLEOTIDE SEQUENCE [LARGE SCALE GENOMIC DNA]</scope>
    <source>
        <strain evidence="4">An175</strain>
    </source>
</reference>
<keyword evidence="1" id="KW-0479">Metal-binding</keyword>
<protein>
    <submittedName>
        <fullName evidence="3">Cupin</fullName>
    </submittedName>
</protein>
<dbReference type="Pfam" id="PF07883">
    <property type="entry name" value="Cupin_2"/>
    <property type="match status" value="1"/>
</dbReference>